<dbReference type="CDD" id="cd13520">
    <property type="entry name" value="PBP2_TAXI_TRAP"/>
    <property type="match status" value="1"/>
</dbReference>
<evidence type="ECO:0000313" key="3">
    <source>
        <dbReference type="Proteomes" id="UP000581135"/>
    </source>
</evidence>
<dbReference type="AlphaFoldDB" id="A0A839SRX1"/>
<dbReference type="RefSeq" id="WP_183415350.1">
    <property type="nucleotide sequence ID" value="NZ_JACHXA010000002.1"/>
</dbReference>
<keyword evidence="3" id="KW-1185">Reference proteome</keyword>
<sequence>MTKQLGLGAALLSATIAVAAPASAQSDYRTDLQLGTAQPGGSYFALGAEYASIFEADIPGTKVASVETGGSVDNLIRIGKGEIQLGLAQATTAYAVFEGKGKFEGAKVDNVRLLGCLEPYALHIITREGSGITSLKDATGRRVAIGSPGSANQLASLAVLAANGLAEGSYTALAEGSNDARDKLQDGNVDVVIDMQTIPYAGLLQVQASIGDAKLLPIEPDAMSKLLSETKFAEFAIPGAAYDFTSEDVPTISDWSCLFASETQVSPELAYDITKSVYESNGKLTLKSKDNISINNALLAKGPLPLHSGAQKYYDEKGVSK</sequence>
<proteinExistence type="predicted"/>
<organism evidence="2 3">
    <name type="scientific">Limibacillus halophilus</name>
    <dbReference type="NCBI Taxonomy" id="1579333"/>
    <lineage>
        <taxon>Bacteria</taxon>
        <taxon>Pseudomonadati</taxon>
        <taxon>Pseudomonadota</taxon>
        <taxon>Alphaproteobacteria</taxon>
        <taxon>Rhodospirillales</taxon>
        <taxon>Rhodovibrionaceae</taxon>
        <taxon>Limibacillus</taxon>
    </lineage>
</organism>
<dbReference type="PANTHER" id="PTHR42941:SF1">
    <property type="entry name" value="SLL1037 PROTEIN"/>
    <property type="match status" value="1"/>
</dbReference>
<gene>
    <name evidence="2" type="ORF">FHR98_000806</name>
</gene>
<dbReference type="Pfam" id="PF16868">
    <property type="entry name" value="NMT1_3"/>
    <property type="match status" value="1"/>
</dbReference>
<dbReference type="InterPro" id="IPR011852">
    <property type="entry name" value="TRAP_TAXI"/>
</dbReference>
<feature type="signal peptide" evidence="1">
    <location>
        <begin position="1"/>
        <end position="19"/>
    </location>
</feature>
<reference evidence="2 3" key="1">
    <citation type="submission" date="2020-08" db="EMBL/GenBank/DDBJ databases">
        <title>Genomic Encyclopedia of Type Strains, Phase III (KMG-III): the genomes of soil and plant-associated and newly described type strains.</title>
        <authorList>
            <person name="Whitman W."/>
        </authorList>
    </citation>
    <scope>NUCLEOTIDE SEQUENCE [LARGE SCALE GENOMIC DNA]</scope>
    <source>
        <strain evidence="2 3">CECT 8803</strain>
    </source>
</reference>
<dbReference type="Gene3D" id="3.40.190.10">
    <property type="entry name" value="Periplasmic binding protein-like II"/>
    <property type="match status" value="2"/>
</dbReference>
<dbReference type="EMBL" id="JACHXA010000002">
    <property type="protein sequence ID" value="MBB3064534.1"/>
    <property type="molecule type" value="Genomic_DNA"/>
</dbReference>
<accession>A0A839SRX1</accession>
<protein>
    <recommendedName>
        <fullName evidence="4">TRAP transporter solute receptor, TAXI family</fullName>
    </recommendedName>
</protein>
<keyword evidence="1" id="KW-0732">Signal</keyword>
<comment type="caution">
    <text evidence="2">The sequence shown here is derived from an EMBL/GenBank/DDBJ whole genome shotgun (WGS) entry which is preliminary data.</text>
</comment>
<dbReference type="PANTHER" id="PTHR42941">
    <property type="entry name" value="SLL1037 PROTEIN"/>
    <property type="match status" value="1"/>
</dbReference>
<evidence type="ECO:0000256" key="1">
    <source>
        <dbReference type="SAM" id="SignalP"/>
    </source>
</evidence>
<evidence type="ECO:0000313" key="2">
    <source>
        <dbReference type="EMBL" id="MBB3064534.1"/>
    </source>
</evidence>
<dbReference type="NCBIfam" id="TIGR02122">
    <property type="entry name" value="TRAP_TAXI"/>
    <property type="match status" value="1"/>
</dbReference>
<dbReference type="Proteomes" id="UP000581135">
    <property type="component" value="Unassembled WGS sequence"/>
</dbReference>
<name>A0A839SRX1_9PROT</name>
<dbReference type="SUPFAM" id="SSF53850">
    <property type="entry name" value="Periplasmic binding protein-like II"/>
    <property type="match status" value="1"/>
</dbReference>
<feature type="chain" id="PRO_5032860263" description="TRAP transporter solute receptor, TAXI family" evidence="1">
    <location>
        <begin position="20"/>
        <end position="321"/>
    </location>
</feature>
<evidence type="ECO:0008006" key="4">
    <source>
        <dbReference type="Google" id="ProtNLM"/>
    </source>
</evidence>